<dbReference type="Proteomes" id="UP000708208">
    <property type="component" value="Unassembled WGS sequence"/>
</dbReference>
<name>A0A8J2K8K2_9HEXA</name>
<gene>
    <name evidence="1" type="ORF">AFUS01_LOCUS22250</name>
</gene>
<dbReference type="EMBL" id="CAJVCH010257106">
    <property type="protein sequence ID" value="CAG7733827.1"/>
    <property type="molecule type" value="Genomic_DNA"/>
</dbReference>
<keyword evidence="2" id="KW-1185">Reference proteome</keyword>
<dbReference type="AlphaFoldDB" id="A0A8J2K8K2"/>
<reference evidence="1" key="1">
    <citation type="submission" date="2021-06" db="EMBL/GenBank/DDBJ databases">
        <authorList>
            <person name="Hodson N. C."/>
            <person name="Mongue J. A."/>
            <person name="Jaron S. K."/>
        </authorList>
    </citation>
    <scope>NUCLEOTIDE SEQUENCE</scope>
</reference>
<evidence type="ECO:0000313" key="1">
    <source>
        <dbReference type="EMBL" id="CAG7733827.1"/>
    </source>
</evidence>
<comment type="caution">
    <text evidence="1">The sequence shown here is derived from an EMBL/GenBank/DDBJ whole genome shotgun (WGS) entry which is preliminary data.</text>
</comment>
<evidence type="ECO:0000313" key="2">
    <source>
        <dbReference type="Proteomes" id="UP000708208"/>
    </source>
</evidence>
<sequence length="72" mass="8301">MKDTLFLLETILCTNALTEYFPKLCDYMEDCIFFGTEDVSDNKEVRSGDAIYIHLEFAWPQIEQGQLVLTSS</sequence>
<accession>A0A8J2K8K2</accession>
<protein>
    <submittedName>
        <fullName evidence="1">Uncharacterized protein</fullName>
    </submittedName>
</protein>
<proteinExistence type="predicted"/>
<organism evidence="1 2">
    <name type="scientific">Allacma fusca</name>
    <dbReference type="NCBI Taxonomy" id="39272"/>
    <lineage>
        <taxon>Eukaryota</taxon>
        <taxon>Metazoa</taxon>
        <taxon>Ecdysozoa</taxon>
        <taxon>Arthropoda</taxon>
        <taxon>Hexapoda</taxon>
        <taxon>Collembola</taxon>
        <taxon>Symphypleona</taxon>
        <taxon>Sminthuridae</taxon>
        <taxon>Allacma</taxon>
    </lineage>
</organism>